<dbReference type="PROSITE" id="PS00463">
    <property type="entry name" value="ZN2_CY6_FUNGAL_1"/>
    <property type="match status" value="1"/>
</dbReference>
<keyword evidence="6" id="KW-1185">Reference proteome</keyword>
<evidence type="ECO:0000313" key="5">
    <source>
        <dbReference type="EMBL" id="RPA78402.1"/>
    </source>
</evidence>
<keyword evidence="1" id="KW-0479">Metal-binding</keyword>
<feature type="compositionally biased region" description="Polar residues" evidence="3">
    <location>
        <begin position="871"/>
        <end position="880"/>
    </location>
</feature>
<dbReference type="InterPro" id="IPR052761">
    <property type="entry name" value="Fungal_Detox/Toxin_TFs"/>
</dbReference>
<dbReference type="Proteomes" id="UP000275078">
    <property type="component" value="Unassembled WGS sequence"/>
</dbReference>
<sequence>MSASPQSGNTGSPVSESVAAGQKRGASMAGVQGGNFRAVKRRASKACQCCRARKVRCNVVEHGAPCTNCRLDEVECIITESKRRKKMYGSKIEAKPAQTFDGMPTPPSSATSSGVRRDIAMFPYGPVSSVSPSVLSLGNDSGSDQEGGSHVPHLIYQAQTMQGHSYGDMDSIYQPQAPMFNMPLIHNQPYTAGTPLPKFIKPYPSRRPIEDLEYLHKKGALSIPSEPLRSELIKAHFDFVHPYMPLLDKRGFLKAVSDPEGLHGTVGLLLFQAVMFAGSAFVDLDILKKAGFVSRRAARRFFFTKSRLLYDLDMEPDRMTLVQALLLMTYWYETPDDQKDTWHWMGVAISLSHTIGLHRNPEDSKMEISRKRLWKRVWWSCVMRDRLVALGMRRPTRIKEEDCEVPMLTLDDFDLHTDDLDGTVLEPLYSATERLEYYENQRRLAIMCIEKARLCMIINDVLHAQYKVLNTNQGSLAADGSTRTTMMLLPKQSGTNETELERCDNALQTWYRNLPAEAQWTPLKDDEDTSSMNDGLTLHRNLLHMCYCTTMSALHRPRVLPSMAASRPQGEVREKSNSKVRECAAQTTRLAEELLELDLVRYLPTTGVTVMLPAIIIHLLDIKSSNPSAREASLEGFGMCMLVMQSLRQIYASADYACKFLEFAIKKADISLQENKDIRERILKRTKAKRQRRRSSAVLAAAPRPPLAKIPEAPTHHYGFSTTNSRVVLTPPPDVLPHNEQPQMNGSGHSATEMLFAHDNEFGIMADSLSLESFLSNDAISIPNNYETSTQSSMPNTFSSAPYLSIPHAPSAGATPSASTDTDPYDSLMMLGKDLDPFLGHWDKPTESPSTNLSVNFLTYSASQTSPKSQHFRQSWSAGSASEIVHGQQVSSSTSAPAPHRSSISGPSAVDQSKMGVHYANEGQNWMEQQAVQTRMLLDEATEVAALGNTVKEVTQIQSAQQAQQQQQQSQHQQQQPQKNYEMTMEDLVFVGKEDEIITPAAELSASPTMAPTSPVLSEGGRAPIATMTSPPMAPVAPVAPVEMSG</sequence>
<dbReference type="SMART" id="SM00906">
    <property type="entry name" value="Fungal_trans"/>
    <property type="match status" value="1"/>
</dbReference>
<dbReference type="GO" id="GO:0006351">
    <property type="term" value="P:DNA-templated transcription"/>
    <property type="evidence" value="ECO:0007669"/>
    <property type="project" value="InterPro"/>
</dbReference>
<evidence type="ECO:0000313" key="6">
    <source>
        <dbReference type="Proteomes" id="UP000275078"/>
    </source>
</evidence>
<dbReference type="SMART" id="SM00066">
    <property type="entry name" value="GAL4"/>
    <property type="match status" value="1"/>
</dbReference>
<dbReference type="PANTHER" id="PTHR47425">
    <property type="entry name" value="FARB-RELATED"/>
    <property type="match status" value="1"/>
</dbReference>
<dbReference type="CDD" id="cd00067">
    <property type="entry name" value="GAL4"/>
    <property type="match status" value="1"/>
</dbReference>
<dbReference type="GO" id="GO:0000981">
    <property type="term" value="F:DNA-binding transcription factor activity, RNA polymerase II-specific"/>
    <property type="evidence" value="ECO:0007669"/>
    <property type="project" value="InterPro"/>
</dbReference>
<dbReference type="PROSITE" id="PS50048">
    <property type="entry name" value="ZN2_CY6_FUNGAL_2"/>
    <property type="match status" value="1"/>
</dbReference>
<dbReference type="STRING" id="1160509.A0A3N4HX11"/>
<keyword evidence="2" id="KW-0539">Nucleus</keyword>
<dbReference type="GO" id="GO:0008270">
    <property type="term" value="F:zinc ion binding"/>
    <property type="evidence" value="ECO:0007669"/>
    <property type="project" value="InterPro"/>
</dbReference>
<feature type="compositionally biased region" description="Polar residues" evidence="3">
    <location>
        <begin position="1006"/>
        <end position="1016"/>
    </location>
</feature>
<dbReference type="Pfam" id="PF04082">
    <property type="entry name" value="Fungal_trans"/>
    <property type="match status" value="1"/>
</dbReference>
<feature type="region of interest" description="Disordered" evidence="3">
    <location>
        <begin position="1"/>
        <end position="29"/>
    </location>
</feature>
<evidence type="ECO:0000256" key="3">
    <source>
        <dbReference type="SAM" id="MobiDB-lite"/>
    </source>
</evidence>
<accession>A0A3N4HX11</accession>
<protein>
    <recommendedName>
        <fullName evidence="4">Zn(2)-C6 fungal-type domain-containing protein</fullName>
    </recommendedName>
</protein>
<feature type="region of interest" description="Disordered" evidence="3">
    <location>
        <begin position="1005"/>
        <end position="1035"/>
    </location>
</feature>
<dbReference type="CDD" id="cd12148">
    <property type="entry name" value="fungal_TF_MHR"/>
    <property type="match status" value="1"/>
</dbReference>
<feature type="region of interest" description="Disordered" evidence="3">
    <location>
        <begin position="871"/>
        <end position="911"/>
    </location>
</feature>
<feature type="compositionally biased region" description="Polar residues" evidence="3">
    <location>
        <begin position="888"/>
        <end position="906"/>
    </location>
</feature>
<dbReference type="AlphaFoldDB" id="A0A3N4HX11"/>
<evidence type="ECO:0000256" key="2">
    <source>
        <dbReference type="ARBA" id="ARBA00023242"/>
    </source>
</evidence>
<dbReference type="SUPFAM" id="SSF57701">
    <property type="entry name" value="Zn2/Cys6 DNA-binding domain"/>
    <property type="match status" value="1"/>
</dbReference>
<dbReference type="InterPro" id="IPR007219">
    <property type="entry name" value="XnlR_reg_dom"/>
</dbReference>
<reference evidence="5 6" key="1">
    <citation type="journal article" date="2018" name="Nat. Ecol. Evol.">
        <title>Pezizomycetes genomes reveal the molecular basis of ectomycorrhizal truffle lifestyle.</title>
        <authorList>
            <person name="Murat C."/>
            <person name="Payen T."/>
            <person name="Noel B."/>
            <person name="Kuo A."/>
            <person name="Morin E."/>
            <person name="Chen J."/>
            <person name="Kohler A."/>
            <person name="Krizsan K."/>
            <person name="Balestrini R."/>
            <person name="Da Silva C."/>
            <person name="Montanini B."/>
            <person name="Hainaut M."/>
            <person name="Levati E."/>
            <person name="Barry K.W."/>
            <person name="Belfiori B."/>
            <person name="Cichocki N."/>
            <person name="Clum A."/>
            <person name="Dockter R.B."/>
            <person name="Fauchery L."/>
            <person name="Guy J."/>
            <person name="Iotti M."/>
            <person name="Le Tacon F."/>
            <person name="Lindquist E.A."/>
            <person name="Lipzen A."/>
            <person name="Malagnac F."/>
            <person name="Mello A."/>
            <person name="Molinier V."/>
            <person name="Miyauchi S."/>
            <person name="Poulain J."/>
            <person name="Riccioni C."/>
            <person name="Rubini A."/>
            <person name="Sitrit Y."/>
            <person name="Splivallo R."/>
            <person name="Traeger S."/>
            <person name="Wang M."/>
            <person name="Zifcakova L."/>
            <person name="Wipf D."/>
            <person name="Zambonelli A."/>
            <person name="Paolocci F."/>
            <person name="Nowrousian M."/>
            <person name="Ottonello S."/>
            <person name="Baldrian P."/>
            <person name="Spatafora J.W."/>
            <person name="Henrissat B."/>
            <person name="Nagy L.G."/>
            <person name="Aury J.M."/>
            <person name="Wincker P."/>
            <person name="Grigoriev I.V."/>
            <person name="Bonfante P."/>
            <person name="Martin F.M."/>
        </authorList>
    </citation>
    <scope>NUCLEOTIDE SEQUENCE [LARGE SCALE GENOMIC DNA]</scope>
    <source>
        <strain evidence="5 6">RN42</strain>
    </source>
</reference>
<dbReference type="InterPro" id="IPR001138">
    <property type="entry name" value="Zn2Cys6_DnaBD"/>
</dbReference>
<proteinExistence type="predicted"/>
<dbReference type="GO" id="GO:0003677">
    <property type="term" value="F:DNA binding"/>
    <property type="evidence" value="ECO:0007669"/>
    <property type="project" value="InterPro"/>
</dbReference>
<name>A0A3N4HX11_ASCIM</name>
<dbReference type="EMBL" id="ML119712">
    <property type="protein sequence ID" value="RPA78402.1"/>
    <property type="molecule type" value="Genomic_DNA"/>
</dbReference>
<evidence type="ECO:0000256" key="1">
    <source>
        <dbReference type="ARBA" id="ARBA00022723"/>
    </source>
</evidence>
<dbReference type="InterPro" id="IPR036864">
    <property type="entry name" value="Zn2-C6_fun-type_DNA-bd_sf"/>
</dbReference>
<dbReference type="Gene3D" id="4.10.240.10">
    <property type="entry name" value="Zn(2)-C6 fungal-type DNA-binding domain"/>
    <property type="match status" value="1"/>
</dbReference>
<evidence type="ECO:0000259" key="4">
    <source>
        <dbReference type="PROSITE" id="PS50048"/>
    </source>
</evidence>
<organism evidence="5 6">
    <name type="scientific">Ascobolus immersus RN42</name>
    <dbReference type="NCBI Taxonomy" id="1160509"/>
    <lineage>
        <taxon>Eukaryota</taxon>
        <taxon>Fungi</taxon>
        <taxon>Dikarya</taxon>
        <taxon>Ascomycota</taxon>
        <taxon>Pezizomycotina</taxon>
        <taxon>Pezizomycetes</taxon>
        <taxon>Pezizales</taxon>
        <taxon>Ascobolaceae</taxon>
        <taxon>Ascobolus</taxon>
    </lineage>
</organism>
<gene>
    <name evidence="5" type="ORF">BJ508DRAFT_416585</name>
</gene>
<dbReference type="PANTHER" id="PTHR47425:SF2">
    <property type="entry name" value="FARB-RELATED"/>
    <property type="match status" value="1"/>
</dbReference>
<dbReference type="OrthoDB" id="4451586at2759"/>
<feature type="compositionally biased region" description="Polar residues" evidence="3">
    <location>
        <begin position="1"/>
        <end position="15"/>
    </location>
</feature>
<dbReference type="Pfam" id="PF00172">
    <property type="entry name" value="Zn_clus"/>
    <property type="match status" value="1"/>
</dbReference>
<feature type="domain" description="Zn(2)-C6 fungal-type" evidence="4">
    <location>
        <begin position="46"/>
        <end position="78"/>
    </location>
</feature>